<feature type="transmembrane region" description="Helical" evidence="7">
    <location>
        <begin position="151"/>
        <end position="170"/>
    </location>
</feature>
<dbReference type="Pfam" id="PF00884">
    <property type="entry name" value="Sulfatase"/>
    <property type="match status" value="1"/>
</dbReference>
<dbReference type="GO" id="GO:0005886">
    <property type="term" value="C:plasma membrane"/>
    <property type="evidence" value="ECO:0007669"/>
    <property type="project" value="UniProtKB-SubCell"/>
</dbReference>
<evidence type="ECO:0000256" key="5">
    <source>
        <dbReference type="ARBA" id="ARBA00022989"/>
    </source>
</evidence>
<dbReference type="AlphaFoldDB" id="A0A9D2G933"/>
<dbReference type="Proteomes" id="UP000824116">
    <property type="component" value="Unassembled WGS sequence"/>
</dbReference>
<evidence type="ECO:0000256" key="2">
    <source>
        <dbReference type="ARBA" id="ARBA00004936"/>
    </source>
</evidence>
<proteinExistence type="predicted"/>
<comment type="subcellular location">
    <subcellularLocation>
        <location evidence="1">Cell membrane</location>
        <topology evidence="1">Multi-pass membrane protein</topology>
    </subcellularLocation>
</comment>
<dbReference type="PANTHER" id="PTHR47371">
    <property type="entry name" value="LIPOTEICHOIC ACID SYNTHASE"/>
    <property type="match status" value="1"/>
</dbReference>
<dbReference type="InterPro" id="IPR050448">
    <property type="entry name" value="OpgB/LTA_synthase_biosynth"/>
</dbReference>
<feature type="domain" description="Sulfatase N-terminal" evidence="8">
    <location>
        <begin position="319"/>
        <end position="536"/>
    </location>
</feature>
<dbReference type="InterPro" id="IPR017850">
    <property type="entry name" value="Alkaline_phosphatase_core_sf"/>
</dbReference>
<keyword evidence="3" id="KW-1003">Cell membrane</keyword>
<evidence type="ECO:0000256" key="3">
    <source>
        <dbReference type="ARBA" id="ARBA00022475"/>
    </source>
</evidence>
<gene>
    <name evidence="9" type="ORF">H9723_05275</name>
</gene>
<evidence type="ECO:0000256" key="7">
    <source>
        <dbReference type="SAM" id="Phobius"/>
    </source>
</evidence>
<dbReference type="GO" id="GO:0016787">
    <property type="term" value="F:hydrolase activity"/>
    <property type="evidence" value="ECO:0007669"/>
    <property type="project" value="UniProtKB-KW"/>
</dbReference>
<keyword evidence="5 7" id="KW-1133">Transmembrane helix</keyword>
<evidence type="ECO:0000259" key="8">
    <source>
        <dbReference type="Pfam" id="PF00884"/>
    </source>
</evidence>
<dbReference type="Gene3D" id="3.40.720.10">
    <property type="entry name" value="Alkaline Phosphatase, subunit A"/>
    <property type="match status" value="1"/>
</dbReference>
<dbReference type="InterPro" id="IPR000917">
    <property type="entry name" value="Sulfatase_N"/>
</dbReference>
<evidence type="ECO:0000256" key="6">
    <source>
        <dbReference type="ARBA" id="ARBA00023136"/>
    </source>
</evidence>
<protein>
    <submittedName>
        <fullName evidence="9">Sulfatase-like hydrolase/transferase</fullName>
    </submittedName>
</protein>
<organism evidence="9 10">
    <name type="scientific">Candidatus Mediterraneibacter stercoravium</name>
    <dbReference type="NCBI Taxonomy" id="2838685"/>
    <lineage>
        <taxon>Bacteria</taxon>
        <taxon>Bacillati</taxon>
        <taxon>Bacillota</taxon>
        <taxon>Clostridia</taxon>
        <taxon>Lachnospirales</taxon>
        <taxon>Lachnospiraceae</taxon>
        <taxon>Mediterraneibacter</taxon>
    </lineage>
</organism>
<evidence type="ECO:0000256" key="1">
    <source>
        <dbReference type="ARBA" id="ARBA00004651"/>
    </source>
</evidence>
<comment type="pathway">
    <text evidence="2">Cell wall biogenesis; lipoteichoic acid biosynthesis.</text>
</comment>
<feature type="transmembrane region" description="Helical" evidence="7">
    <location>
        <begin position="201"/>
        <end position="221"/>
    </location>
</feature>
<feature type="non-terminal residue" evidence="9">
    <location>
        <position position="536"/>
    </location>
</feature>
<dbReference type="PANTHER" id="PTHR47371:SF3">
    <property type="entry name" value="PHOSPHOGLYCEROL TRANSFERASE I"/>
    <property type="match status" value="1"/>
</dbReference>
<evidence type="ECO:0000313" key="9">
    <source>
        <dbReference type="EMBL" id="HIZ74642.1"/>
    </source>
</evidence>
<feature type="transmembrane region" description="Helical" evidence="7">
    <location>
        <begin position="233"/>
        <end position="252"/>
    </location>
</feature>
<reference evidence="9" key="1">
    <citation type="journal article" date="2021" name="PeerJ">
        <title>Extensive microbial diversity within the chicken gut microbiome revealed by metagenomics and culture.</title>
        <authorList>
            <person name="Gilroy R."/>
            <person name="Ravi A."/>
            <person name="Getino M."/>
            <person name="Pursley I."/>
            <person name="Horton D.L."/>
            <person name="Alikhan N.F."/>
            <person name="Baker D."/>
            <person name="Gharbi K."/>
            <person name="Hall N."/>
            <person name="Watson M."/>
            <person name="Adriaenssens E.M."/>
            <person name="Foster-Nyarko E."/>
            <person name="Jarju S."/>
            <person name="Secka A."/>
            <person name="Antonio M."/>
            <person name="Oren A."/>
            <person name="Chaudhuri R.R."/>
            <person name="La Ragione R."/>
            <person name="Hildebrand F."/>
            <person name="Pallen M.J."/>
        </authorList>
    </citation>
    <scope>NUCLEOTIDE SEQUENCE</scope>
    <source>
        <strain evidence="9">CHK196-3914</strain>
    </source>
</reference>
<sequence>MNREVQKIMTQIRRRWKKRKIKVITIMLALIWLAVIVVLLSNWRMFGRTANGGSVKGIVQWMLLWIFGIAGAVLWQFYCLFLRKNRKIKRLGVGSIVTLAIAMGTGMFWIMEWIYNPQMFTIPYQFVALSICVSAVVFLIYLLLCNSLRLAVLLCSAMYFIWTIASYFVYEFRGLPLQIVDLLDIGTATTVAGDYEYSMTLHMLIVGVIIISIVTSLYTGNKYKLVKGKKAKILIRAAGIILLVGGIRYIGWSDQPDSWNVVLNGNRPGDSFYNYGMQMCVIRGARDSIVKEPEGYSVEELQQVSDGIESGNTGSAEKPNIIAIMDETFADLTWIRDFPVSDEIMPFYNSLTENTIKGKLLVPVLGGGTGKTEFEFLTGTSMRMFNSTPYVVLGEKLDAAMVEPLESQGYKTTAIHPFIPTNYNREVAYEAMGFDRFLSLDDFQGERMVRDFISDEACFDRIEEIIKEEEDPVFTFCVTVQNHSPYTKEYENSIELLEYTDSQVEQYMSLIHESDRALQKLIEDLEKSDEPTVVVF</sequence>
<feature type="transmembrane region" description="Helical" evidence="7">
    <location>
        <begin position="21"/>
        <end position="46"/>
    </location>
</feature>
<keyword evidence="4 7" id="KW-0812">Transmembrane</keyword>
<dbReference type="EMBL" id="DXAY01000127">
    <property type="protein sequence ID" value="HIZ74642.1"/>
    <property type="molecule type" value="Genomic_DNA"/>
</dbReference>
<evidence type="ECO:0000313" key="10">
    <source>
        <dbReference type="Proteomes" id="UP000824116"/>
    </source>
</evidence>
<dbReference type="SUPFAM" id="SSF53649">
    <property type="entry name" value="Alkaline phosphatase-like"/>
    <property type="match status" value="1"/>
</dbReference>
<feature type="transmembrane region" description="Helical" evidence="7">
    <location>
        <begin position="58"/>
        <end position="79"/>
    </location>
</feature>
<reference evidence="9" key="2">
    <citation type="submission" date="2021-04" db="EMBL/GenBank/DDBJ databases">
        <authorList>
            <person name="Gilroy R."/>
        </authorList>
    </citation>
    <scope>NUCLEOTIDE SEQUENCE</scope>
    <source>
        <strain evidence="9">CHK196-3914</strain>
    </source>
</reference>
<feature type="transmembrane region" description="Helical" evidence="7">
    <location>
        <begin position="122"/>
        <end position="144"/>
    </location>
</feature>
<name>A0A9D2G933_9FIRM</name>
<comment type="caution">
    <text evidence="9">The sequence shown here is derived from an EMBL/GenBank/DDBJ whole genome shotgun (WGS) entry which is preliminary data.</text>
</comment>
<feature type="transmembrane region" description="Helical" evidence="7">
    <location>
        <begin position="91"/>
        <end position="110"/>
    </location>
</feature>
<dbReference type="CDD" id="cd16015">
    <property type="entry name" value="LTA_synthase"/>
    <property type="match status" value="1"/>
</dbReference>
<keyword evidence="6 7" id="KW-0472">Membrane</keyword>
<accession>A0A9D2G933</accession>
<keyword evidence="9" id="KW-0378">Hydrolase</keyword>
<evidence type="ECO:0000256" key="4">
    <source>
        <dbReference type="ARBA" id="ARBA00022692"/>
    </source>
</evidence>